<dbReference type="InterPro" id="IPR049120">
    <property type="entry name" value="A2M_bMG2"/>
</dbReference>
<dbReference type="GO" id="GO:0005615">
    <property type="term" value="C:extracellular space"/>
    <property type="evidence" value="ECO:0007669"/>
    <property type="project" value="InterPro"/>
</dbReference>
<dbReference type="RefSeq" id="WP_068736465.1">
    <property type="nucleotide sequence ID" value="NZ_LVYV01000045.1"/>
</dbReference>
<dbReference type="Gene3D" id="1.50.10.20">
    <property type="match status" value="1"/>
</dbReference>
<dbReference type="InterPro" id="IPR011625">
    <property type="entry name" value="A2M_N_BRD"/>
</dbReference>
<dbReference type="InterPro" id="IPR041203">
    <property type="entry name" value="Bact_A2M_MG5"/>
</dbReference>
<keyword evidence="2 3" id="KW-0732">Signal</keyword>
<dbReference type="InterPro" id="IPR047565">
    <property type="entry name" value="Alpha-macroglob_thiol-ester_cl"/>
</dbReference>
<dbReference type="InterPro" id="IPR041462">
    <property type="entry name" value="Bact_A2M_MG6"/>
</dbReference>
<comment type="similarity">
    <text evidence="1">Belongs to the protease inhibitor I39 (alpha-2-macroglobulin) family. Bacterial alpha-2-macroglobulin subfamily.</text>
</comment>
<comment type="caution">
    <text evidence="6">The sequence shown here is derived from an EMBL/GenBank/DDBJ whole genome shotgun (WGS) entry which is preliminary data.</text>
</comment>
<name>A0A163XUH5_9BRAD</name>
<dbReference type="Pfam" id="PF17973">
    <property type="entry name" value="bMG10"/>
    <property type="match status" value="1"/>
</dbReference>
<dbReference type="Pfam" id="PF17962">
    <property type="entry name" value="bMG6"/>
    <property type="match status" value="1"/>
</dbReference>
<dbReference type="InterPro" id="IPR011626">
    <property type="entry name" value="Alpha-macroglobulin_TED"/>
</dbReference>
<dbReference type="Pfam" id="PF21142">
    <property type="entry name" value="A2M_bMG2"/>
    <property type="match status" value="1"/>
</dbReference>
<dbReference type="PANTHER" id="PTHR40094">
    <property type="entry name" value="ALPHA-2-MACROGLOBULIN HOMOLOG"/>
    <property type="match status" value="1"/>
</dbReference>
<evidence type="ECO:0000256" key="2">
    <source>
        <dbReference type="ARBA" id="ARBA00022729"/>
    </source>
</evidence>
<dbReference type="InterPro" id="IPR051802">
    <property type="entry name" value="YfhM-like"/>
</dbReference>
<dbReference type="CDD" id="cd02891">
    <property type="entry name" value="A2M_like"/>
    <property type="match status" value="1"/>
</dbReference>
<dbReference type="InterPro" id="IPR002890">
    <property type="entry name" value="MG2"/>
</dbReference>
<keyword evidence="7" id="KW-1185">Reference proteome</keyword>
<organism evidence="6 7">
    <name type="scientific">Tardiphaga robiniae</name>
    <dbReference type="NCBI Taxonomy" id="943830"/>
    <lineage>
        <taxon>Bacteria</taxon>
        <taxon>Pseudomonadati</taxon>
        <taxon>Pseudomonadota</taxon>
        <taxon>Alphaproteobacteria</taxon>
        <taxon>Hyphomicrobiales</taxon>
        <taxon>Nitrobacteraceae</taxon>
        <taxon>Tardiphaga</taxon>
    </lineage>
</organism>
<dbReference type="Gene3D" id="2.60.40.1930">
    <property type="match status" value="1"/>
</dbReference>
<evidence type="ECO:0000313" key="7">
    <source>
        <dbReference type="Proteomes" id="UP000076574"/>
    </source>
</evidence>
<sequence length="1739" mass="186156">MIGLVRAVTVCATLAFGLVSAHAADKAFRRDELADSAIKLEAQIKSEAGPVAKSAATLRTDADAAFKRSDFRAGLQTLGQIVAIAPDDSANWLRLAKTIFQIRPATSSETTFLRERAATAAYIAYQRAGNAGEEAEALAVLGRAMEERKLWRPALDALRLSLEMREVADVRGQYEKLRDDHGFRLLDYTVDSDSASPRACFQFSEELAKRVDFAPFLALAGSDKPALTSEDKQLCVEGLKHGERYNINLRAGLPSTVKESLPKSAEFNIYVRDRKPFVRFTGRAYVLPRTGQQGIPVVSVNTQAVTVNVFRIGDRNLINTVIGSDFQTALSKYQLESLGDERGMKVWTGELATASTLNADVTTAFPVDQAIGELQPGVYVMTAAAKGPGSGSGDDDGSLATQWFIVSDLGLTAFSGNDGIHVFVNSLASTDPLAKANVRLVARNNEILATRKTDDSGHVLFEAGLAKGEGGLSPALLTVTSDKNDYAFLSLKSNAFDLSDRGVSGRAVPAGADAFVYAERGVYRSGETVYLTALLRDGQGNAVTSGPMTLVVERPDGVEFRRAVLQDQGAGGRSLTLPLNSAVPTGTWRVRAFTDPKAPSIGETTFMVEDYVPDRIEFDISSKDKLIKANAPVELKVDGRFLYGAPASGLQLEGDLLVSPAANRPGFAGYQFGVADEESASNERTPIEGLPEADANGVATFPVSLAKPPSSTRPQEAQIFIRMTEAGGRAVERKFVLPVAPTAPMIGVKPLFKDKNVAEGDNAAFDVVVVSPEGTSLARSGLRYELLKMESRYQWYRQNSSWDYEPVKSTKRVADGDLTIAANAPARISLQPQPGRYRLDVKSNEADGPITSVQFDVGWYSDGSADTPDLLETSIDKPEYLSGDTMTVSVNARTAGRLTINVLGDRLLTTQNTAVKEGQSQIKIPVGKDWGTGAYIVATLRRPLDAAAKRMPGRAIGLKWFGIDKKARTLDVALSPPALIRPSTTLKLPVKLGGLNPGEDAKIVVAAVDVGILNLTNYKPPAPDDYYLGQRRMTSEIRDIYGQLIDGMQGTRGQLRTGGDSAGAQIEGSPPTQKPMALYSGIVTVAADGTAQIEFEIPEFAGTARVMAVAWTATKLGRATVDVTVRDPVVLTATLPRFLLSGDKGTMSFDLDNVEGMAGDYTIAVKTSGPVKVTGNPATTIKLAAKQRTSMALAIDASGAGTAQFDVDIKGPNGLTLARHYVLDVKAATQVLARRSIRTLAKGESLTLTSDMFSDLVAGTGGVSLSVSLSTALDAATILKALDRYPYGCSEQITSRAMPLLYVNDLAAGAHLAMDTGVDQRIKDSIDRLLARQGSNGSFGLWSAGGDDAWLDAYVTDFLTRAREKGFVVPDVLFRAALDRVRNSVVNADEPEKDGGRDLAYGLYVLAKNGTAPIGDLRYLADTKLKNLATPIAKSQLAAALVLVGDRARAERVYAAAVESLAPKPIIEFGRVDYGSALRDAAALVSLASEGNAPRATLTQAVQRVEAARGLTPFTSTQENAWLVLASRALAREANTLALDVNGSPVKTALYRSYKAAEMSGQPIKITNTGDTPVQAVVSVSGSPITPEPAASNGFKIERNYFTLDGKPADVTKAKQNDRFAVVLKITEAKPEYGHIMVADYLPAGFEIDNPHLVSSGDSGTLDWIEDGEEPENTEFRDDRFTAAIDRKSDDKAVFTVAYIVRAVSPGKYVLPQAYVEDMYNPSRYGRTGTGSIEVAKAK</sequence>
<feature type="signal peptide" evidence="3">
    <location>
        <begin position="1"/>
        <end position="23"/>
    </location>
</feature>
<reference evidence="6 7" key="1">
    <citation type="submission" date="2016-03" db="EMBL/GenBank/DDBJ databases">
        <title>Microsymbionts genomes from the relict species Vavilovia formosa (Stev.) Fed.</title>
        <authorList>
            <person name="Kopat V."/>
            <person name="Chirak E."/>
            <person name="Kimeklis A."/>
            <person name="Andronov E."/>
        </authorList>
    </citation>
    <scope>NUCLEOTIDE SEQUENCE [LARGE SCALE GENOMIC DNA]</scope>
    <source>
        <strain evidence="6 7">Vaf07</strain>
    </source>
</reference>
<dbReference type="InterPro" id="IPR008930">
    <property type="entry name" value="Terpenoid_cyclase/PrenylTrfase"/>
</dbReference>
<dbReference type="SMART" id="SM01360">
    <property type="entry name" value="A2M"/>
    <property type="match status" value="1"/>
</dbReference>
<dbReference type="Pfam" id="PF11974">
    <property type="entry name" value="bMG3"/>
    <property type="match status" value="1"/>
</dbReference>
<dbReference type="OrthoDB" id="9767116at2"/>
<evidence type="ECO:0000259" key="5">
    <source>
        <dbReference type="SMART" id="SM01360"/>
    </source>
</evidence>
<feature type="domain" description="Alpha-2-macroglobulin" evidence="5">
    <location>
        <begin position="1077"/>
        <end position="1165"/>
    </location>
</feature>
<dbReference type="InterPro" id="IPR041246">
    <property type="entry name" value="Bact_MG10"/>
</dbReference>
<dbReference type="Pfam" id="PF01835">
    <property type="entry name" value="MG2"/>
    <property type="match status" value="1"/>
</dbReference>
<protein>
    <submittedName>
        <fullName evidence="6">Alpha-2-macroglobulin</fullName>
    </submittedName>
</protein>
<dbReference type="Pfam" id="PF07703">
    <property type="entry name" value="A2M_BRD"/>
    <property type="match status" value="1"/>
</dbReference>
<dbReference type="PANTHER" id="PTHR40094:SF1">
    <property type="entry name" value="UBIQUITIN DOMAIN-CONTAINING PROTEIN"/>
    <property type="match status" value="1"/>
</dbReference>
<dbReference type="GO" id="GO:0004866">
    <property type="term" value="F:endopeptidase inhibitor activity"/>
    <property type="evidence" value="ECO:0007669"/>
    <property type="project" value="InterPro"/>
</dbReference>
<dbReference type="EMBL" id="LVYV01000045">
    <property type="protein sequence ID" value="KZD21387.1"/>
    <property type="molecule type" value="Genomic_DNA"/>
</dbReference>
<dbReference type="PIRSF" id="PIRSF038980">
    <property type="entry name" value="A2M_bac"/>
    <property type="match status" value="1"/>
</dbReference>
<dbReference type="InterPro" id="IPR021868">
    <property type="entry name" value="Alpha_2_Macroglob_MG3"/>
</dbReference>
<feature type="chain" id="PRO_5007847650" evidence="3">
    <location>
        <begin position="24"/>
        <end position="1739"/>
    </location>
</feature>
<dbReference type="InterPro" id="IPR001599">
    <property type="entry name" value="Macroglobln_a2"/>
</dbReference>
<evidence type="ECO:0000256" key="1">
    <source>
        <dbReference type="ARBA" id="ARBA00010556"/>
    </source>
</evidence>
<dbReference type="Pfam" id="PF00207">
    <property type="entry name" value="A2M"/>
    <property type="match status" value="1"/>
</dbReference>
<accession>A0A163XUH5</accession>
<feature type="domain" description="Alpha-2-macroglobulin bait region" evidence="4">
    <location>
        <begin position="871"/>
        <end position="1015"/>
    </location>
</feature>
<dbReference type="InterPro" id="IPR026284">
    <property type="entry name" value="A2MG_proteobact"/>
</dbReference>
<dbReference type="SMART" id="SM01359">
    <property type="entry name" value="A2M_N_2"/>
    <property type="match status" value="1"/>
</dbReference>
<dbReference type="STRING" id="943830.A4A58_13490"/>
<evidence type="ECO:0000256" key="3">
    <source>
        <dbReference type="SAM" id="SignalP"/>
    </source>
</evidence>
<dbReference type="Pfam" id="PF17972">
    <property type="entry name" value="bMG5"/>
    <property type="match status" value="1"/>
</dbReference>
<gene>
    <name evidence="6" type="ORF">A4A58_13490</name>
</gene>
<proteinExistence type="inferred from homology"/>
<dbReference type="Pfam" id="PF07678">
    <property type="entry name" value="TED_complement"/>
    <property type="match status" value="1"/>
</dbReference>
<evidence type="ECO:0000259" key="4">
    <source>
        <dbReference type="SMART" id="SM01359"/>
    </source>
</evidence>
<evidence type="ECO:0000313" key="6">
    <source>
        <dbReference type="EMBL" id="KZD21387.1"/>
    </source>
</evidence>
<dbReference type="SUPFAM" id="SSF48239">
    <property type="entry name" value="Terpenoid cyclases/Protein prenyltransferases"/>
    <property type="match status" value="1"/>
</dbReference>
<dbReference type="SMART" id="SM01419">
    <property type="entry name" value="Thiol-ester_cl"/>
    <property type="match status" value="1"/>
</dbReference>
<dbReference type="Proteomes" id="UP000076574">
    <property type="component" value="Unassembled WGS sequence"/>
</dbReference>